<proteinExistence type="predicted"/>
<comment type="caution">
    <text evidence="2">The sequence shown here is derived from an EMBL/GenBank/DDBJ whole genome shotgun (WGS) entry which is preliminary data.</text>
</comment>
<keyword evidence="1" id="KW-0812">Transmembrane</keyword>
<dbReference type="InterPro" id="IPR005625">
    <property type="entry name" value="PepSY-ass_TM"/>
</dbReference>
<name>A0ABS1D819_9PROT</name>
<keyword evidence="3" id="KW-1185">Reference proteome</keyword>
<dbReference type="PANTHER" id="PTHR34219">
    <property type="entry name" value="IRON-REGULATED INNER MEMBRANE PROTEIN-RELATED"/>
    <property type="match status" value="1"/>
</dbReference>
<feature type="transmembrane region" description="Helical" evidence="1">
    <location>
        <begin position="93"/>
        <end position="115"/>
    </location>
</feature>
<feature type="non-terminal residue" evidence="2">
    <location>
        <position position="1"/>
    </location>
</feature>
<accession>A0ABS1D819</accession>
<protein>
    <recommendedName>
        <fullName evidence="4">PepSY domain-containing protein</fullName>
    </recommendedName>
</protein>
<dbReference type="Proteomes" id="UP000697995">
    <property type="component" value="Unassembled WGS sequence"/>
</dbReference>
<keyword evidence="1" id="KW-1133">Transmembrane helix</keyword>
<dbReference type="RefSeq" id="WP_200307046.1">
    <property type="nucleotide sequence ID" value="NZ_NRSG01000828.1"/>
</dbReference>
<sequence>DADAIAAAALAHRPGQVVTGVSPPGRVGPAWTVTLRPAGSDPEVRGRTFLSLDPASGAVLAERGPATRSLAEDALALQRWLHGGALLGWPGRILVFLSGLAMPLLFATGLAAWLLRRRNRQRTRLAALPGEPA</sequence>
<dbReference type="PANTHER" id="PTHR34219:SF3">
    <property type="entry name" value="BLL7967 PROTEIN"/>
    <property type="match status" value="1"/>
</dbReference>
<keyword evidence="1" id="KW-0472">Membrane</keyword>
<evidence type="ECO:0000313" key="2">
    <source>
        <dbReference type="EMBL" id="MBK1662863.1"/>
    </source>
</evidence>
<organism evidence="2 3">
    <name type="scientific">Paracraurococcus ruber</name>
    <dbReference type="NCBI Taxonomy" id="77675"/>
    <lineage>
        <taxon>Bacteria</taxon>
        <taxon>Pseudomonadati</taxon>
        <taxon>Pseudomonadota</taxon>
        <taxon>Alphaproteobacteria</taxon>
        <taxon>Acetobacterales</taxon>
        <taxon>Roseomonadaceae</taxon>
        <taxon>Paracraurococcus</taxon>
    </lineage>
</organism>
<gene>
    <name evidence="2" type="ORF">CKO45_32375</name>
</gene>
<evidence type="ECO:0008006" key="4">
    <source>
        <dbReference type="Google" id="ProtNLM"/>
    </source>
</evidence>
<dbReference type="Pfam" id="PF03929">
    <property type="entry name" value="PepSY_TM"/>
    <property type="match status" value="1"/>
</dbReference>
<evidence type="ECO:0000256" key="1">
    <source>
        <dbReference type="SAM" id="Phobius"/>
    </source>
</evidence>
<evidence type="ECO:0000313" key="3">
    <source>
        <dbReference type="Proteomes" id="UP000697995"/>
    </source>
</evidence>
<reference evidence="2 3" key="1">
    <citation type="journal article" date="2020" name="Microorganisms">
        <title>Osmotic Adaptation and Compatible Solute Biosynthesis of Phototrophic Bacteria as Revealed from Genome Analyses.</title>
        <authorList>
            <person name="Imhoff J.F."/>
            <person name="Rahn T."/>
            <person name="Kunzel S."/>
            <person name="Keller A."/>
            <person name="Neulinger S.C."/>
        </authorList>
    </citation>
    <scope>NUCLEOTIDE SEQUENCE [LARGE SCALE GENOMIC DNA]</scope>
    <source>
        <strain evidence="2 3">DSM 15382</strain>
    </source>
</reference>
<dbReference type="EMBL" id="NRSG01000828">
    <property type="protein sequence ID" value="MBK1662863.1"/>
    <property type="molecule type" value="Genomic_DNA"/>
</dbReference>